<dbReference type="PANTHER" id="PTHR10039:SF5">
    <property type="entry name" value="NACHT DOMAIN-CONTAINING PROTEIN"/>
    <property type="match status" value="1"/>
</dbReference>
<evidence type="ECO:0000313" key="3">
    <source>
        <dbReference type="EMBL" id="KAJ5519780.1"/>
    </source>
</evidence>
<evidence type="ECO:0000313" key="4">
    <source>
        <dbReference type="Proteomes" id="UP001149954"/>
    </source>
</evidence>
<keyword evidence="4" id="KW-1185">Reference proteome</keyword>
<evidence type="ECO:0000256" key="1">
    <source>
        <dbReference type="ARBA" id="ARBA00022737"/>
    </source>
</evidence>
<protein>
    <recommendedName>
        <fullName evidence="2">Nephrocystin 3-like N-terminal domain-containing protein</fullName>
    </recommendedName>
</protein>
<dbReference type="Proteomes" id="UP001149954">
    <property type="component" value="Unassembled WGS sequence"/>
</dbReference>
<evidence type="ECO:0000259" key="2">
    <source>
        <dbReference type="Pfam" id="PF24883"/>
    </source>
</evidence>
<dbReference type="PANTHER" id="PTHR10039">
    <property type="entry name" value="AMELOGENIN"/>
    <property type="match status" value="1"/>
</dbReference>
<sequence>MTIQDFLIEAIKFSSMTDREESVTIAYSKTFEWIFSDKPNPVFQRWQSQNSLSGWLQNGEHHEGIYWIRGKAGSGKSTLMRFVMHHAQTMSLLRSWAWNEQLIIAGFYFWISGTLEQGSQMGLIRRPLSTFRPAFGTNPGLELHELTRRDMLHFTQDHLHGDPLISQVPTKDEEAASNLIKRIVTAADGVFLWVVLVVQSLLRRGNYQGIWQIHEYLGQHPTDLDDLFTYFLFDSASNNQTLIASRLFQLIQAR</sequence>
<keyword evidence="1" id="KW-0677">Repeat</keyword>
<reference evidence="3" key="1">
    <citation type="submission" date="2022-12" db="EMBL/GenBank/DDBJ databases">
        <authorList>
            <person name="Petersen C."/>
        </authorList>
    </citation>
    <scope>NUCLEOTIDE SEQUENCE</scope>
    <source>
        <strain evidence="3">IBT 29495</strain>
    </source>
</reference>
<dbReference type="AlphaFoldDB" id="A0A9W9Y3V1"/>
<organism evidence="3 4">
    <name type="scientific">Penicillium fimorum</name>
    <dbReference type="NCBI Taxonomy" id="1882269"/>
    <lineage>
        <taxon>Eukaryota</taxon>
        <taxon>Fungi</taxon>
        <taxon>Dikarya</taxon>
        <taxon>Ascomycota</taxon>
        <taxon>Pezizomycotina</taxon>
        <taxon>Eurotiomycetes</taxon>
        <taxon>Eurotiomycetidae</taxon>
        <taxon>Eurotiales</taxon>
        <taxon>Aspergillaceae</taxon>
        <taxon>Penicillium</taxon>
    </lineage>
</organism>
<dbReference type="Pfam" id="PF24883">
    <property type="entry name" value="NPHP3_N"/>
    <property type="match status" value="1"/>
</dbReference>
<comment type="caution">
    <text evidence="3">The sequence shown here is derived from an EMBL/GenBank/DDBJ whole genome shotgun (WGS) entry which is preliminary data.</text>
</comment>
<dbReference type="SUPFAM" id="SSF52540">
    <property type="entry name" value="P-loop containing nucleoside triphosphate hydrolases"/>
    <property type="match status" value="1"/>
</dbReference>
<dbReference type="EMBL" id="JAPWDS010000001">
    <property type="protein sequence ID" value="KAJ5519780.1"/>
    <property type="molecule type" value="Genomic_DNA"/>
</dbReference>
<name>A0A9W9Y3V1_9EURO</name>
<reference evidence="3" key="2">
    <citation type="journal article" date="2023" name="IMA Fungus">
        <title>Comparative genomic study of the Penicillium genus elucidates a diverse pangenome and 15 lateral gene transfer events.</title>
        <authorList>
            <person name="Petersen C."/>
            <person name="Sorensen T."/>
            <person name="Nielsen M.R."/>
            <person name="Sondergaard T.E."/>
            <person name="Sorensen J.L."/>
            <person name="Fitzpatrick D.A."/>
            <person name="Frisvad J.C."/>
            <person name="Nielsen K.L."/>
        </authorList>
    </citation>
    <scope>NUCLEOTIDE SEQUENCE</scope>
    <source>
        <strain evidence="3">IBT 29495</strain>
    </source>
</reference>
<proteinExistence type="predicted"/>
<gene>
    <name evidence="3" type="ORF">N7463_000233</name>
</gene>
<dbReference type="InterPro" id="IPR056884">
    <property type="entry name" value="NPHP3-like_N"/>
</dbReference>
<dbReference type="OrthoDB" id="443402at2759"/>
<feature type="domain" description="Nephrocystin 3-like N-terminal" evidence="2">
    <location>
        <begin position="31"/>
        <end position="91"/>
    </location>
</feature>
<dbReference type="InterPro" id="IPR027417">
    <property type="entry name" value="P-loop_NTPase"/>
</dbReference>
<accession>A0A9W9Y3V1</accession>